<dbReference type="SUPFAM" id="SSF111369">
    <property type="entry name" value="HlyD-like secretion proteins"/>
    <property type="match status" value="1"/>
</dbReference>
<evidence type="ECO:0000313" key="3">
    <source>
        <dbReference type="Proteomes" id="UP000010959"/>
    </source>
</evidence>
<dbReference type="PANTHER" id="PTHR30386">
    <property type="entry name" value="MEMBRANE FUSION SUBUNIT OF EMRAB-TOLC MULTIDRUG EFFLUX PUMP"/>
    <property type="match status" value="1"/>
</dbReference>
<accession>L7CKC4</accession>
<dbReference type="PANTHER" id="PTHR30386:SF18">
    <property type="entry name" value="INNER MEMBRANE PROTEIN YIAV-RELATED"/>
    <property type="match status" value="1"/>
</dbReference>
<dbReference type="Gene3D" id="2.40.420.20">
    <property type="match status" value="1"/>
</dbReference>
<sequence length="597" mass="66089">MQALLLSLTFHRVQLTKRTIVPIRTQPRLFVAASSTACLLLATIGCSSESATDSAEVDKPPKTVTVMRLQPSSPSYQHHTTASVAPWKAERIAFEQAGRVVQVIEPNEMVTGIGNGRIGVPLARLNEEQFQIAVDAARADLAVAQRRREANLISIEQRLPSRIRTAEAELQLAQRELDRAQRLSRSNAMSGSELDTTRTRASTAQLQVDSATAELAQANAEQLALDAQVQQASQRLAEAERNLRNTTLYSSFPGQVTEIHSVPGTYVKEGDPIVTVQMVDPMLVEFEVTAANSRRYQRGDTLGVTVTGHDGSQHRVTGMVYTVDSIADANTRTFTVSLHVRNQQESSVDLHASSQAQLKTKDIFPLNIGPIVTGDRRLLVEQRCIHRIGEESFVWKVTNRSWDQLSNAHDRGLTVQRMKVNLVSDVIPFLGTWNFVAIEFADPSSIDLDNDLITGQLLAIDGSQPEREALLRKQNENVYLEQTRWMLRAGDTVRVALIPDNSNVGFYVPMKAVRQENGETFVHIVDNMQSEPTARRVHITVKDEDSLDEDSLILCIEPVESGDVLDGTQVVVRGTHYLDDGDRVRIVPKQSGSVVAR</sequence>
<keyword evidence="1" id="KW-0175">Coiled coil</keyword>
<dbReference type="EMBL" id="AMWG01000036">
    <property type="protein sequence ID" value="ELP34310.1"/>
    <property type="molecule type" value="Genomic_DNA"/>
</dbReference>
<dbReference type="Proteomes" id="UP000010959">
    <property type="component" value="Unassembled WGS sequence"/>
</dbReference>
<evidence type="ECO:0000313" key="2">
    <source>
        <dbReference type="EMBL" id="ELP34310.1"/>
    </source>
</evidence>
<protein>
    <submittedName>
        <fullName evidence="2">Uncharacterized protein</fullName>
    </submittedName>
</protein>
<dbReference type="PATRIC" id="fig|993516.3.peg.1800"/>
<dbReference type="Gene3D" id="1.10.287.470">
    <property type="entry name" value="Helix hairpin bin"/>
    <property type="match status" value="2"/>
</dbReference>
<gene>
    <name evidence="2" type="ORF">RBSWK_01689</name>
</gene>
<dbReference type="InterPro" id="IPR050739">
    <property type="entry name" value="MFP"/>
</dbReference>
<dbReference type="Gene3D" id="2.40.30.170">
    <property type="match status" value="1"/>
</dbReference>
<feature type="coiled-coil region" evidence="1">
    <location>
        <begin position="163"/>
        <end position="249"/>
    </location>
</feature>
<evidence type="ECO:0000256" key="1">
    <source>
        <dbReference type="SAM" id="Coils"/>
    </source>
</evidence>
<organism evidence="2 3">
    <name type="scientific">Rhodopirellula baltica SWK14</name>
    <dbReference type="NCBI Taxonomy" id="993516"/>
    <lineage>
        <taxon>Bacteria</taxon>
        <taxon>Pseudomonadati</taxon>
        <taxon>Planctomycetota</taxon>
        <taxon>Planctomycetia</taxon>
        <taxon>Pirellulales</taxon>
        <taxon>Pirellulaceae</taxon>
        <taxon>Rhodopirellula</taxon>
    </lineage>
</organism>
<dbReference type="Gene3D" id="2.40.50.100">
    <property type="match status" value="1"/>
</dbReference>
<dbReference type="AlphaFoldDB" id="L7CKC4"/>
<name>L7CKC4_RHOBT</name>
<reference evidence="2 3" key="1">
    <citation type="journal article" date="2013" name="Mar. Genomics">
        <title>Expression of sulfatases in Rhodopirellula baltica and the diversity of sulfatases in the genus Rhodopirellula.</title>
        <authorList>
            <person name="Wegner C.E."/>
            <person name="Richter-Heitmann T."/>
            <person name="Klindworth A."/>
            <person name="Klockow C."/>
            <person name="Richter M."/>
            <person name="Achstetter T."/>
            <person name="Glockner F.O."/>
            <person name="Harder J."/>
        </authorList>
    </citation>
    <scope>NUCLEOTIDE SEQUENCE [LARGE SCALE GENOMIC DNA]</scope>
    <source>
        <strain evidence="2 3">SWK14</strain>
    </source>
</reference>
<comment type="caution">
    <text evidence="2">The sequence shown here is derived from an EMBL/GenBank/DDBJ whole genome shotgun (WGS) entry which is preliminary data.</text>
</comment>
<proteinExistence type="predicted"/>